<gene>
    <name evidence="2" type="ORF">HMPREF1318_0054</name>
</gene>
<sequence>MSLLSDFLARLLGQSQEHAEPAERPHPASGSATPHSDDHPMARSGEHDSPTAVSPADWRAPAARTEEDATTAPNALSAPGPDEEVESTSELTLDRMEAMITDTMGYGVQRHAESGHPCLLGTWDSYPFVIEIPDGHEGWLLVSGDWEEPVGEGMRDELAASVNDWNRDKFFPTVSIIDSPSGSMVRATYLIDLSAGVTDIQLRLHLETALSSCTQALSLVRPLLPEL</sequence>
<feature type="compositionally biased region" description="Basic and acidic residues" evidence="1">
    <location>
        <begin position="17"/>
        <end position="26"/>
    </location>
</feature>
<evidence type="ECO:0000256" key="1">
    <source>
        <dbReference type="SAM" id="MobiDB-lite"/>
    </source>
</evidence>
<reference evidence="2 3" key="1">
    <citation type="submission" date="2012-05" db="EMBL/GenBank/DDBJ databases">
        <authorList>
            <person name="Harkins D.M."/>
            <person name="Madupu R."/>
            <person name="Durkin A.S."/>
            <person name="Torralba M."/>
            <person name="Methe B."/>
            <person name="Sutton G.G."/>
            <person name="Nelson K.E."/>
        </authorList>
    </citation>
    <scope>NUCLEOTIDE SEQUENCE [LARGE SCALE GENOMIC DNA]</scope>
    <source>
        <strain evidence="2 3">F0489</strain>
    </source>
</reference>
<comment type="caution">
    <text evidence="2">The sequence shown here is derived from an EMBL/GenBank/DDBJ whole genome shotgun (WGS) entry which is preliminary data.</text>
</comment>
<dbReference type="EMBL" id="AKFT01000177">
    <property type="protein sequence ID" value="EJF39468.1"/>
    <property type="molecule type" value="Genomic_DNA"/>
</dbReference>
<feature type="region of interest" description="Disordered" evidence="1">
    <location>
        <begin position="1"/>
        <end position="90"/>
    </location>
</feature>
<dbReference type="Proteomes" id="UP000002941">
    <property type="component" value="Unassembled WGS sequence"/>
</dbReference>
<keyword evidence="3" id="KW-1185">Reference proteome</keyword>
<dbReference type="InterPro" id="IPR019660">
    <property type="entry name" value="Put_sensory_transdc_reg_YbjN"/>
</dbReference>
<dbReference type="PATRIC" id="fig|1125718.3.peg.2222"/>
<dbReference type="AlphaFoldDB" id="J1H2J2"/>
<evidence type="ECO:0000313" key="2">
    <source>
        <dbReference type="EMBL" id="EJF39468.1"/>
    </source>
</evidence>
<protein>
    <submittedName>
        <fullName evidence="2">Putative bacterial sensory transduction regulator</fullName>
    </submittedName>
</protein>
<dbReference type="eggNOG" id="ENOG5031Z11">
    <property type="taxonomic scope" value="Bacteria"/>
</dbReference>
<organism evidence="2 3">
    <name type="scientific">Actinomyces massiliensis F0489</name>
    <dbReference type="NCBI Taxonomy" id="1125718"/>
    <lineage>
        <taxon>Bacteria</taxon>
        <taxon>Bacillati</taxon>
        <taxon>Actinomycetota</taxon>
        <taxon>Actinomycetes</taxon>
        <taxon>Actinomycetales</taxon>
        <taxon>Actinomycetaceae</taxon>
        <taxon>Actinomyces</taxon>
    </lineage>
</organism>
<evidence type="ECO:0000313" key="3">
    <source>
        <dbReference type="Proteomes" id="UP000002941"/>
    </source>
</evidence>
<dbReference type="OrthoDB" id="3256964at2"/>
<dbReference type="RefSeq" id="WP_008732699.1">
    <property type="nucleotide sequence ID" value="NZ_AKFT01000177.1"/>
</dbReference>
<feature type="compositionally biased region" description="Basic and acidic residues" evidence="1">
    <location>
        <begin position="35"/>
        <end position="49"/>
    </location>
</feature>
<proteinExistence type="predicted"/>
<name>J1H2J2_9ACTO</name>
<accession>J1H2J2</accession>
<dbReference type="Pfam" id="PF10722">
    <property type="entry name" value="YbjN"/>
    <property type="match status" value="1"/>
</dbReference>